<gene>
    <name evidence="1" type="ORF">B7P33_11025</name>
</gene>
<evidence type="ECO:0000313" key="1">
    <source>
        <dbReference type="EMBL" id="PCE63796.1"/>
    </source>
</evidence>
<dbReference type="AlphaFoldDB" id="A0A2A4G729"/>
<dbReference type="Proteomes" id="UP000219559">
    <property type="component" value="Unassembled WGS sequence"/>
</dbReference>
<reference evidence="1 2" key="1">
    <citation type="submission" date="2017-04" db="EMBL/GenBank/DDBJ databases">
        <title>A new member of the family Flavobacteriaceae isolated from ascidians.</title>
        <authorList>
            <person name="Chen L."/>
        </authorList>
    </citation>
    <scope>NUCLEOTIDE SEQUENCE [LARGE SCALE GENOMIC DNA]</scope>
    <source>
        <strain evidence="1 2">HQA918</strain>
    </source>
</reference>
<evidence type="ECO:0000313" key="2">
    <source>
        <dbReference type="Proteomes" id="UP000219559"/>
    </source>
</evidence>
<name>A0A2A4G729_9FLAO</name>
<proteinExistence type="predicted"/>
<comment type="caution">
    <text evidence="1">The sequence shown here is derived from an EMBL/GenBank/DDBJ whole genome shotgun (WGS) entry which is preliminary data.</text>
</comment>
<sequence length="87" mass="10220">MLTVCFKHGLPKLDSIQKTLVSFLEQGFKPNKILKKWPPFYNGGQKLFAYFLSIVNPFLIRRCKYSYNKLNGNGFLTQNHYILTLFQ</sequence>
<accession>A0A2A4G729</accession>
<dbReference type="EMBL" id="NBWU01000004">
    <property type="protein sequence ID" value="PCE63796.1"/>
    <property type="molecule type" value="Genomic_DNA"/>
</dbReference>
<organism evidence="1 2">
    <name type="scientific">Sediminicola luteus</name>
    <dbReference type="NCBI Taxonomy" id="319238"/>
    <lineage>
        <taxon>Bacteria</taxon>
        <taxon>Pseudomonadati</taxon>
        <taxon>Bacteroidota</taxon>
        <taxon>Flavobacteriia</taxon>
        <taxon>Flavobacteriales</taxon>
        <taxon>Flavobacteriaceae</taxon>
        <taxon>Sediminicola</taxon>
    </lineage>
</organism>
<keyword evidence="2" id="KW-1185">Reference proteome</keyword>
<protein>
    <submittedName>
        <fullName evidence="1">Uncharacterized protein</fullName>
    </submittedName>
</protein>